<feature type="domain" description="YlxR" evidence="1">
    <location>
        <begin position="16"/>
        <end position="72"/>
    </location>
</feature>
<evidence type="ECO:0000313" key="2">
    <source>
        <dbReference type="EMBL" id="MFC3834488.1"/>
    </source>
</evidence>
<dbReference type="EMBL" id="JBHRZG010000024">
    <property type="protein sequence ID" value="MFC3834488.1"/>
    <property type="molecule type" value="Genomic_DNA"/>
</dbReference>
<gene>
    <name evidence="2" type="ORF">ACFOSB_16660</name>
</gene>
<accession>A0ABV7ZAT0</accession>
<dbReference type="Pfam" id="PF04296">
    <property type="entry name" value="YlxR"/>
    <property type="match status" value="1"/>
</dbReference>
<dbReference type="Proteomes" id="UP001595803">
    <property type="component" value="Unassembled WGS sequence"/>
</dbReference>
<name>A0ABV7ZAT0_9DEIO</name>
<organism evidence="2 3">
    <name type="scientific">Deinococcus rufus</name>
    <dbReference type="NCBI Taxonomy" id="2136097"/>
    <lineage>
        <taxon>Bacteria</taxon>
        <taxon>Thermotogati</taxon>
        <taxon>Deinococcota</taxon>
        <taxon>Deinococci</taxon>
        <taxon>Deinococcales</taxon>
        <taxon>Deinococcaceae</taxon>
        <taxon>Deinococcus</taxon>
    </lineage>
</organism>
<protein>
    <submittedName>
        <fullName evidence="2">YlxR family protein</fullName>
    </submittedName>
</protein>
<dbReference type="SUPFAM" id="SSF64376">
    <property type="entry name" value="YlxR-like"/>
    <property type="match status" value="1"/>
</dbReference>
<dbReference type="PANTHER" id="PTHR34215:SF1">
    <property type="entry name" value="YLXR DOMAIN-CONTAINING PROTEIN"/>
    <property type="match status" value="1"/>
</dbReference>
<sequence>MTGQGATPTYRHVPERSCVACRRRRPQPELRRVTRVDGVWRVVPGPRTGRGAYVCADTPACWQDRRLRRTFGAQAPALSVQLGASE</sequence>
<dbReference type="InterPro" id="IPR035931">
    <property type="entry name" value="YlxR-like_sf"/>
</dbReference>
<dbReference type="Gene3D" id="3.30.1230.10">
    <property type="entry name" value="YlxR-like"/>
    <property type="match status" value="1"/>
</dbReference>
<dbReference type="InterPro" id="IPR007393">
    <property type="entry name" value="YlxR_dom"/>
</dbReference>
<dbReference type="PANTHER" id="PTHR34215">
    <property type="entry name" value="BLL0784 PROTEIN"/>
    <property type="match status" value="1"/>
</dbReference>
<reference evidence="3" key="1">
    <citation type="journal article" date="2019" name="Int. J. Syst. Evol. Microbiol.">
        <title>The Global Catalogue of Microorganisms (GCM) 10K type strain sequencing project: providing services to taxonomists for standard genome sequencing and annotation.</title>
        <authorList>
            <consortium name="The Broad Institute Genomics Platform"/>
            <consortium name="The Broad Institute Genome Sequencing Center for Infectious Disease"/>
            <person name="Wu L."/>
            <person name="Ma J."/>
        </authorList>
    </citation>
    <scope>NUCLEOTIDE SEQUENCE [LARGE SCALE GENOMIC DNA]</scope>
    <source>
        <strain evidence="3">CCTCC AB 2017081</strain>
    </source>
</reference>
<dbReference type="InterPro" id="IPR037465">
    <property type="entry name" value="YlxR"/>
</dbReference>
<comment type="caution">
    <text evidence="2">The sequence shown here is derived from an EMBL/GenBank/DDBJ whole genome shotgun (WGS) entry which is preliminary data.</text>
</comment>
<evidence type="ECO:0000313" key="3">
    <source>
        <dbReference type="Proteomes" id="UP001595803"/>
    </source>
</evidence>
<keyword evidence="3" id="KW-1185">Reference proteome</keyword>
<evidence type="ECO:0000259" key="1">
    <source>
        <dbReference type="Pfam" id="PF04296"/>
    </source>
</evidence>
<dbReference type="RefSeq" id="WP_322472469.1">
    <property type="nucleotide sequence ID" value="NZ_JBHRZG010000024.1"/>
</dbReference>
<proteinExistence type="predicted"/>